<feature type="compositionally biased region" description="Polar residues" evidence="1">
    <location>
        <begin position="77"/>
        <end position="86"/>
    </location>
</feature>
<name>A0A537JUY0_9BACT</name>
<dbReference type="EMBL" id="VBAK01000161">
    <property type="protein sequence ID" value="TMI87349.1"/>
    <property type="molecule type" value="Genomic_DNA"/>
</dbReference>
<accession>A0A537JUY0</accession>
<feature type="compositionally biased region" description="Basic and acidic residues" evidence="1">
    <location>
        <begin position="45"/>
        <end position="72"/>
    </location>
</feature>
<organism evidence="2 3">
    <name type="scientific">Candidatus Segetimicrobium genomatis</name>
    <dbReference type="NCBI Taxonomy" id="2569760"/>
    <lineage>
        <taxon>Bacteria</taxon>
        <taxon>Bacillati</taxon>
        <taxon>Candidatus Sysuimicrobiota</taxon>
        <taxon>Candidatus Sysuimicrobiia</taxon>
        <taxon>Candidatus Sysuimicrobiales</taxon>
        <taxon>Candidatus Segetimicrobiaceae</taxon>
        <taxon>Candidatus Segetimicrobium</taxon>
    </lineage>
</organism>
<dbReference type="Proteomes" id="UP000318509">
    <property type="component" value="Unassembled WGS sequence"/>
</dbReference>
<reference evidence="2 3" key="1">
    <citation type="journal article" date="2019" name="Nat. Microbiol.">
        <title>Mediterranean grassland soil C-N compound turnover is dependent on rainfall and depth, and is mediated by genomically divergent microorganisms.</title>
        <authorList>
            <person name="Diamond S."/>
            <person name="Andeer P.F."/>
            <person name="Li Z."/>
            <person name="Crits-Christoph A."/>
            <person name="Burstein D."/>
            <person name="Anantharaman K."/>
            <person name="Lane K.R."/>
            <person name="Thomas B.C."/>
            <person name="Pan C."/>
            <person name="Northen T.R."/>
            <person name="Banfield J.F."/>
        </authorList>
    </citation>
    <scope>NUCLEOTIDE SEQUENCE [LARGE SCALE GENOMIC DNA]</scope>
    <source>
        <strain evidence="2">NP_3</strain>
    </source>
</reference>
<gene>
    <name evidence="2" type="ORF">E6H00_15915</name>
</gene>
<evidence type="ECO:0000313" key="2">
    <source>
        <dbReference type="EMBL" id="TMI87349.1"/>
    </source>
</evidence>
<evidence type="ECO:0000256" key="1">
    <source>
        <dbReference type="SAM" id="MobiDB-lite"/>
    </source>
</evidence>
<comment type="caution">
    <text evidence="2">The sequence shown here is derived from an EMBL/GenBank/DDBJ whole genome shotgun (WGS) entry which is preliminary data.</text>
</comment>
<proteinExistence type="predicted"/>
<feature type="region of interest" description="Disordered" evidence="1">
    <location>
        <begin position="1"/>
        <end position="121"/>
    </location>
</feature>
<evidence type="ECO:0000313" key="3">
    <source>
        <dbReference type="Proteomes" id="UP000318509"/>
    </source>
</evidence>
<sequence length="121" mass="13934">MANKTPQRSKHSARPAKTAAPRAEEHIHTVKSEKRRSEKRRSEKRRSEKREARSEKREARSEKREARSETLPRRPPCNQQARSTISGCRHRRVGRRPGGVNRPSQTPAVRFRYGVCADSAP</sequence>
<feature type="compositionally biased region" description="Basic and acidic residues" evidence="1">
    <location>
        <begin position="22"/>
        <end position="36"/>
    </location>
</feature>
<protein>
    <submittedName>
        <fullName evidence="2">Uncharacterized protein</fullName>
    </submittedName>
</protein>
<dbReference type="AlphaFoldDB" id="A0A537JUY0"/>